<protein>
    <submittedName>
        <fullName evidence="2">Uncharacterized protein</fullName>
    </submittedName>
</protein>
<dbReference type="STRING" id="112268.A0A182W7D3"/>
<dbReference type="VEuPathDB" id="VectorBase:AMIN006255"/>
<feature type="compositionally biased region" description="Polar residues" evidence="1">
    <location>
        <begin position="302"/>
        <end position="314"/>
    </location>
</feature>
<feature type="compositionally biased region" description="Polar residues" evidence="1">
    <location>
        <begin position="1"/>
        <end position="10"/>
    </location>
</feature>
<dbReference type="Proteomes" id="UP000075920">
    <property type="component" value="Unassembled WGS sequence"/>
</dbReference>
<evidence type="ECO:0000256" key="1">
    <source>
        <dbReference type="SAM" id="MobiDB-lite"/>
    </source>
</evidence>
<feature type="compositionally biased region" description="Low complexity" evidence="1">
    <location>
        <begin position="82"/>
        <end position="100"/>
    </location>
</feature>
<reference evidence="2" key="2">
    <citation type="submission" date="2020-05" db="UniProtKB">
        <authorList>
            <consortium name="EnsemblMetazoa"/>
        </authorList>
    </citation>
    <scope>IDENTIFICATION</scope>
    <source>
        <strain evidence="2">MINIMUS1</strain>
    </source>
</reference>
<feature type="region of interest" description="Disordered" evidence="1">
    <location>
        <begin position="1"/>
        <end position="143"/>
    </location>
</feature>
<feature type="compositionally biased region" description="Polar residues" evidence="1">
    <location>
        <begin position="34"/>
        <end position="47"/>
    </location>
</feature>
<dbReference type="EnsemblMetazoa" id="AMIN006255-RA">
    <property type="protein sequence ID" value="AMIN006255-PA"/>
    <property type="gene ID" value="AMIN006255"/>
</dbReference>
<keyword evidence="3" id="KW-1185">Reference proteome</keyword>
<feature type="region of interest" description="Disordered" evidence="1">
    <location>
        <begin position="261"/>
        <end position="321"/>
    </location>
</feature>
<dbReference type="AlphaFoldDB" id="A0A182W7D3"/>
<feature type="compositionally biased region" description="Acidic residues" evidence="1">
    <location>
        <begin position="57"/>
        <end position="68"/>
    </location>
</feature>
<proteinExistence type="predicted"/>
<sequence length="543" mass="59188">ESASTTSFDSSGRVVNLNVAQPVHSERVDRKNTQQRTESVQTIQRQSDLYPDRSTPIDEENDYVDETDGLSTDRTVMEEAPTTPTSSSSSSHDRTQQQSSIVRTGSYVPNTGSSTRYNAAHSDESQRHQTFHPPLGSTNRKLRQRDDHPRLSLSDQHYSQHESSVNVARKAAAERLQQQQAASLVAVGGTTGPCDTLCYNSYTADGASDVDTVGQGIVGFTSTGAGSAGGSAQKYTASSSRMSESSVQNVQGPVVYPAVSSTSGVRSSYSSSSSSRQHTSQTASAGRPSAAFIERPVYTYPAPQTQSSQSSYERTSNERSMVGQPMVAKVVYTTAPVGGSTSNSFNTRSSFSAASNEQQLVQPVTYPATNSDYSRRYVAHQDHQYRQSPSAGNTKVSTIKQTVYEKKREFLNGINEKVSKMLWIPPWSTTTTEETPANVAPQHDPLPETPNIWWWQTTEQPSTITAQVSTQPSIISTTRSPSTSSTVRYPSNDDRLVFTVADTNELELPNVFMYARSSFIPQELQLTDSTEYVGPVMGRGPPV</sequence>
<feature type="compositionally biased region" description="Polar residues" evidence="1">
    <location>
        <begin position="101"/>
        <end position="117"/>
    </location>
</feature>
<feature type="compositionally biased region" description="Low complexity" evidence="1">
    <location>
        <begin position="261"/>
        <end position="285"/>
    </location>
</feature>
<evidence type="ECO:0000313" key="3">
    <source>
        <dbReference type="Proteomes" id="UP000075920"/>
    </source>
</evidence>
<organism evidence="2 3">
    <name type="scientific">Anopheles minimus</name>
    <dbReference type="NCBI Taxonomy" id="112268"/>
    <lineage>
        <taxon>Eukaryota</taxon>
        <taxon>Metazoa</taxon>
        <taxon>Ecdysozoa</taxon>
        <taxon>Arthropoda</taxon>
        <taxon>Hexapoda</taxon>
        <taxon>Insecta</taxon>
        <taxon>Pterygota</taxon>
        <taxon>Neoptera</taxon>
        <taxon>Endopterygota</taxon>
        <taxon>Diptera</taxon>
        <taxon>Nematocera</taxon>
        <taxon>Culicoidea</taxon>
        <taxon>Culicidae</taxon>
        <taxon>Anophelinae</taxon>
        <taxon>Anopheles</taxon>
    </lineage>
</organism>
<evidence type="ECO:0000313" key="2">
    <source>
        <dbReference type="EnsemblMetazoa" id="AMIN006255-PA"/>
    </source>
</evidence>
<reference evidence="3" key="1">
    <citation type="submission" date="2013-03" db="EMBL/GenBank/DDBJ databases">
        <title>The Genome Sequence of Anopheles minimus MINIMUS1.</title>
        <authorList>
            <consortium name="The Broad Institute Genomics Platform"/>
            <person name="Neafsey D.E."/>
            <person name="Walton C."/>
            <person name="Walker B."/>
            <person name="Young S.K."/>
            <person name="Zeng Q."/>
            <person name="Gargeya S."/>
            <person name="Fitzgerald M."/>
            <person name="Haas B."/>
            <person name="Abouelleil A."/>
            <person name="Allen A.W."/>
            <person name="Alvarado L."/>
            <person name="Arachchi H.M."/>
            <person name="Berlin A.M."/>
            <person name="Chapman S.B."/>
            <person name="Gainer-Dewar J."/>
            <person name="Goldberg J."/>
            <person name="Griggs A."/>
            <person name="Gujja S."/>
            <person name="Hansen M."/>
            <person name="Howarth C."/>
            <person name="Imamovic A."/>
            <person name="Ireland A."/>
            <person name="Larimer J."/>
            <person name="McCowan C."/>
            <person name="Murphy C."/>
            <person name="Pearson M."/>
            <person name="Poon T.W."/>
            <person name="Priest M."/>
            <person name="Roberts A."/>
            <person name="Saif S."/>
            <person name="Shea T."/>
            <person name="Sisk P."/>
            <person name="Sykes S."/>
            <person name="Wortman J."/>
            <person name="Nusbaum C."/>
            <person name="Birren B."/>
        </authorList>
    </citation>
    <scope>NUCLEOTIDE SEQUENCE [LARGE SCALE GENOMIC DNA]</scope>
    <source>
        <strain evidence="3">MINIMUS1</strain>
    </source>
</reference>
<name>A0A182W7D3_9DIPT</name>
<accession>A0A182W7D3</accession>